<dbReference type="Gene3D" id="1.10.238.10">
    <property type="entry name" value="EF-hand"/>
    <property type="match status" value="1"/>
</dbReference>
<feature type="transmembrane region" description="Helical" evidence="2">
    <location>
        <begin position="48"/>
        <end position="73"/>
    </location>
</feature>
<evidence type="ECO:0000313" key="5">
    <source>
        <dbReference type="Proteomes" id="UP000601435"/>
    </source>
</evidence>
<dbReference type="PROSITE" id="PS50222">
    <property type="entry name" value="EF_HAND_2"/>
    <property type="match status" value="1"/>
</dbReference>
<dbReference type="InterPro" id="IPR011992">
    <property type="entry name" value="EF-hand-dom_pair"/>
</dbReference>
<evidence type="ECO:0000256" key="1">
    <source>
        <dbReference type="ARBA" id="ARBA00022837"/>
    </source>
</evidence>
<keyword evidence="2" id="KW-0472">Membrane</keyword>
<feature type="transmembrane region" description="Helical" evidence="2">
    <location>
        <begin position="18"/>
        <end position="36"/>
    </location>
</feature>
<evidence type="ECO:0000313" key="4">
    <source>
        <dbReference type="EMBL" id="CAE7319166.1"/>
    </source>
</evidence>
<dbReference type="InterPro" id="IPR002048">
    <property type="entry name" value="EF_hand_dom"/>
</dbReference>
<feature type="domain" description="EF-hand" evidence="3">
    <location>
        <begin position="95"/>
        <end position="130"/>
    </location>
</feature>
<keyword evidence="2" id="KW-0812">Transmembrane</keyword>
<feature type="transmembrane region" description="Helical" evidence="2">
    <location>
        <begin position="149"/>
        <end position="168"/>
    </location>
</feature>
<proteinExistence type="predicted"/>
<evidence type="ECO:0000259" key="3">
    <source>
        <dbReference type="PROSITE" id="PS50222"/>
    </source>
</evidence>
<accession>A0A812NRC2</accession>
<evidence type="ECO:0000256" key="2">
    <source>
        <dbReference type="SAM" id="Phobius"/>
    </source>
</evidence>
<reference evidence="4" key="1">
    <citation type="submission" date="2021-02" db="EMBL/GenBank/DDBJ databases">
        <authorList>
            <person name="Dougan E. K."/>
            <person name="Rhodes N."/>
            <person name="Thang M."/>
            <person name="Chan C."/>
        </authorList>
    </citation>
    <scope>NUCLEOTIDE SEQUENCE</scope>
</reference>
<protein>
    <submittedName>
        <fullName evidence="4">Dgat2 protein</fullName>
    </submittedName>
</protein>
<dbReference type="SUPFAM" id="SSF47473">
    <property type="entry name" value="EF-hand"/>
    <property type="match status" value="1"/>
</dbReference>
<dbReference type="EMBL" id="CAJNJA010013363">
    <property type="protein sequence ID" value="CAE7319166.1"/>
    <property type="molecule type" value="Genomic_DNA"/>
</dbReference>
<dbReference type="Gene3D" id="1.10.287.70">
    <property type="match status" value="1"/>
</dbReference>
<dbReference type="OrthoDB" id="10460311at2759"/>
<gene>
    <name evidence="4" type="primary">dgat2</name>
    <name evidence="4" type="ORF">SNEC2469_LOCUS7994</name>
</gene>
<name>A0A812NRC2_9DINO</name>
<dbReference type="AlphaFoldDB" id="A0A812NRC2"/>
<comment type="caution">
    <text evidence="4">The sequence shown here is derived from an EMBL/GenBank/DDBJ whole genome shotgun (WGS) entry which is preliminary data.</text>
</comment>
<feature type="transmembrane region" description="Helical" evidence="2">
    <location>
        <begin position="174"/>
        <end position="193"/>
    </location>
</feature>
<keyword evidence="2" id="KW-1133">Transmembrane helix</keyword>
<keyword evidence="5" id="KW-1185">Reference proteome</keyword>
<organism evidence="4 5">
    <name type="scientific">Symbiodinium necroappetens</name>
    <dbReference type="NCBI Taxonomy" id="1628268"/>
    <lineage>
        <taxon>Eukaryota</taxon>
        <taxon>Sar</taxon>
        <taxon>Alveolata</taxon>
        <taxon>Dinophyceae</taxon>
        <taxon>Suessiales</taxon>
        <taxon>Symbiodiniaceae</taxon>
        <taxon>Symbiodinium</taxon>
    </lineage>
</organism>
<dbReference type="Proteomes" id="UP000601435">
    <property type="component" value="Unassembled WGS sequence"/>
</dbReference>
<keyword evidence="1" id="KW-0106">Calcium</keyword>
<dbReference type="InterPro" id="IPR018247">
    <property type="entry name" value="EF_Hand_1_Ca_BS"/>
</dbReference>
<sequence length="240" mass="27170">MLSAAGLRQQLTVHFDSLLRSMLSLMMAVTGGLDWYQIAKPLMNMNYLYFFAFLFYVLLIVLCIMNVLSALFVEMALQIKDRDLLIQAELAKIDAFLKDMRDLFDEVDVDGNGVVTRAELSLYMKNERVMAYFGGQGLDMSDAAGTKGVFLFTVWGLGGLGLGWFGFWRGELGLMVGCFCCWGLRFFASEVYMRYLRLRDTKKAFVVFRVGGSVRLDAVFYPSTRWRDRGVGACSRSVTL</sequence>
<dbReference type="GO" id="GO:0005509">
    <property type="term" value="F:calcium ion binding"/>
    <property type="evidence" value="ECO:0007669"/>
    <property type="project" value="InterPro"/>
</dbReference>
<dbReference type="PROSITE" id="PS00018">
    <property type="entry name" value="EF_HAND_1"/>
    <property type="match status" value="1"/>
</dbReference>